<evidence type="ECO:0000313" key="3">
    <source>
        <dbReference type="Proteomes" id="UP000294299"/>
    </source>
</evidence>
<dbReference type="KEGG" id="nfn:NFRAN_1424"/>
<keyword evidence="3" id="KW-1185">Reference proteome</keyword>
<evidence type="ECO:0000313" key="2">
    <source>
        <dbReference type="EMBL" id="VFJ13746.1"/>
    </source>
</evidence>
<feature type="domain" description="Endoribonuclease L-PSP/chorismate mutase-like" evidence="1">
    <location>
        <begin position="14"/>
        <end position="148"/>
    </location>
</feature>
<dbReference type="InterPro" id="IPR013813">
    <property type="entry name" value="Endoribo_LPSP/chorism_mut-like"/>
</dbReference>
<dbReference type="PANTHER" id="PTHR43760:SF1">
    <property type="entry name" value="ENDORIBONUCLEASE L-PSP_CHORISMATE MUTASE-LIKE DOMAIN-CONTAINING PROTEIN"/>
    <property type="match status" value="1"/>
</dbReference>
<proteinExistence type="predicted"/>
<dbReference type="CDD" id="cd02199">
    <property type="entry name" value="YjgF_YER057c_UK114_like_1"/>
    <property type="match status" value="1"/>
</dbReference>
<gene>
    <name evidence="2" type="ORF">NFRAN_1424</name>
</gene>
<protein>
    <submittedName>
        <fullName evidence="2">Endoribonuclease L-PSP</fullName>
    </submittedName>
</protein>
<dbReference type="GeneID" id="39420781"/>
<dbReference type="Pfam" id="PF14588">
    <property type="entry name" value="YjgF_endoribonc"/>
    <property type="match status" value="1"/>
</dbReference>
<organism evidence="2 3">
    <name type="scientific">Candidatus Nitrosocosmicus franklandianus</name>
    <dbReference type="NCBI Taxonomy" id="1798806"/>
    <lineage>
        <taxon>Archaea</taxon>
        <taxon>Nitrososphaerota</taxon>
        <taxon>Nitrososphaeria</taxon>
        <taxon>Nitrososphaerales</taxon>
        <taxon>Nitrososphaeraceae</taxon>
        <taxon>Candidatus Nitrosocosmicus</taxon>
    </lineage>
</organism>
<dbReference type="EMBL" id="LR216287">
    <property type="protein sequence ID" value="VFJ13746.1"/>
    <property type="molecule type" value="Genomic_DNA"/>
</dbReference>
<dbReference type="SUPFAM" id="SSF55298">
    <property type="entry name" value="YjgF-like"/>
    <property type="match status" value="1"/>
</dbReference>
<evidence type="ECO:0000259" key="1">
    <source>
        <dbReference type="Pfam" id="PF14588"/>
    </source>
</evidence>
<dbReference type="OrthoDB" id="371655at2157"/>
<dbReference type="Proteomes" id="UP000294299">
    <property type="component" value="Chromosome NFRAN"/>
</dbReference>
<dbReference type="RefSeq" id="WP_134483752.1">
    <property type="nucleotide sequence ID" value="NZ_LR216287.1"/>
</dbReference>
<dbReference type="AlphaFoldDB" id="A0A484I9G1"/>
<dbReference type="PANTHER" id="PTHR43760">
    <property type="entry name" value="ENDORIBONUCLEASE-RELATED"/>
    <property type="match status" value="1"/>
</dbReference>
<reference evidence="2 3" key="1">
    <citation type="submission" date="2019-02" db="EMBL/GenBank/DDBJ databases">
        <authorList>
            <person name="Lehtovirta-Morley E L."/>
        </authorList>
    </citation>
    <scope>NUCLEOTIDE SEQUENCE [LARGE SCALE GENOMIC DNA]</scope>
    <source>
        <strain evidence="2">NFRAN1</strain>
    </source>
</reference>
<sequence>MTPEKKIESLNLVIPKGISKALGSYVPLVRVDNFVFISGQLPIEIDSPTNDLKFKGKVGKQVSIEDAQSACEVCCLNAISILKNSVGELDKVKRIVKITGYVNCDDSFVDHPKVINGASDFLIEIFGEVGRHSRVAVGVNSLPLNSPVEIDFVIQLKES</sequence>
<name>A0A484I9G1_9ARCH</name>
<dbReference type="InterPro" id="IPR035959">
    <property type="entry name" value="RutC-like_sf"/>
</dbReference>
<dbReference type="Gene3D" id="3.30.1330.40">
    <property type="entry name" value="RutC-like"/>
    <property type="match status" value="1"/>
</dbReference>
<accession>A0A484I9G1</accession>